<protein>
    <submittedName>
        <fullName evidence="2">Uncharacterized protein</fullName>
    </submittedName>
</protein>
<reference evidence="2 3" key="1">
    <citation type="submission" date="2024-01" db="EMBL/GenBank/DDBJ databases">
        <authorList>
            <person name="Allen C."/>
            <person name="Tagirdzhanova G."/>
        </authorList>
    </citation>
    <scope>NUCLEOTIDE SEQUENCE [LARGE SCALE GENOMIC DNA]</scope>
</reference>
<sequence length="362" mass="39968">MSDQQSASDEQARACRIPFALNQPGVAAPSSSSGPAAPAAPGPSRTVNDVRMDLLRSAHNRRIAERCARIPRRRPLRSAFIAETLKCLAGEIPMPSQSMQHPQQPLFGGSFSDADFGLWRADDSLACLRMTMSEFRDQAMPPDEQRVATPYEIRQAMHANRLLEMRKLWRTRLYAEQIADEAQRRKDKAAAAASSGSPTQPQPSSSPSQSVFEEDTEDEGEEADEKEKENVAAPPPPTKDARAMSSTFVYEGLQDRLNRSIAAMRQLVHNAPDALSGDAFPSPTQSYIMCKAFSAPREQNIHRPLRVHCLKAPPRPPRREDDILAGLELFRDCKCEYVKSSEDKCSTCTPTAVMVAVEGGVF</sequence>
<comment type="caution">
    <text evidence="2">The sequence shown here is derived from an EMBL/GenBank/DDBJ whole genome shotgun (WGS) entry which is preliminary data.</text>
</comment>
<feature type="region of interest" description="Disordered" evidence="1">
    <location>
        <begin position="184"/>
        <end position="244"/>
    </location>
</feature>
<feature type="region of interest" description="Disordered" evidence="1">
    <location>
        <begin position="1"/>
        <end position="47"/>
    </location>
</feature>
<feature type="compositionally biased region" description="Low complexity" evidence="1">
    <location>
        <begin position="24"/>
        <end position="44"/>
    </location>
</feature>
<feature type="compositionally biased region" description="Acidic residues" evidence="1">
    <location>
        <begin position="212"/>
        <end position="224"/>
    </location>
</feature>
<feature type="compositionally biased region" description="Low complexity" evidence="1">
    <location>
        <begin position="190"/>
        <end position="210"/>
    </location>
</feature>
<accession>A0ABP0C374</accession>
<gene>
    <name evidence="2" type="ORF">SCUCBS95973_006084</name>
</gene>
<evidence type="ECO:0000313" key="3">
    <source>
        <dbReference type="Proteomes" id="UP001642405"/>
    </source>
</evidence>
<proteinExistence type="predicted"/>
<dbReference type="Proteomes" id="UP001642405">
    <property type="component" value="Unassembled WGS sequence"/>
</dbReference>
<organism evidence="2 3">
    <name type="scientific">Sporothrix curviconia</name>
    <dbReference type="NCBI Taxonomy" id="1260050"/>
    <lineage>
        <taxon>Eukaryota</taxon>
        <taxon>Fungi</taxon>
        <taxon>Dikarya</taxon>
        <taxon>Ascomycota</taxon>
        <taxon>Pezizomycotina</taxon>
        <taxon>Sordariomycetes</taxon>
        <taxon>Sordariomycetidae</taxon>
        <taxon>Ophiostomatales</taxon>
        <taxon>Ophiostomataceae</taxon>
        <taxon>Sporothrix</taxon>
    </lineage>
</organism>
<evidence type="ECO:0000256" key="1">
    <source>
        <dbReference type="SAM" id="MobiDB-lite"/>
    </source>
</evidence>
<keyword evidence="3" id="KW-1185">Reference proteome</keyword>
<dbReference type="EMBL" id="CAWUHB010000035">
    <property type="protein sequence ID" value="CAK7226097.1"/>
    <property type="molecule type" value="Genomic_DNA"/>
</dbReference>
<name>A0ABP0C374_9PEZI</name>
<evidence type="ECO:0000313" key="2">
    <source>
        <dbReference type="EMBL" id="CAK7226097.1"/>
    </source>
</evidence>